<dbReference type="SMART" id="SM00164">
    <property type="entry name" value="TBC"/>
    <property type="match status" value="1"/>
</dbReference>
<dbReference type="PANTHER" id="PTHR47219">
    <property type="entry name" value="RAB GTPASE-ACTIVATING PROTEIN 1-LIKE"/>
    <property type="match status" value="1"/>
</dbReference>
<accession>A0A427XI74</accession>
<organism evidence="4 5">
    <name type="scientific">Apiotrichum porosum</name>
    <dbReference type="NCBI Taxonomy" id="105984"/>
    <lineage>
        <taxon>Eukaryota</taxon>
        <taxon>Fungi</taxon>
        <taxon>Dikarya</taxon>
        <taxon>Basidiomycota</taxon>
        <taxon>Agaricomycotina</taxon>
        <taxon>Tremellomycetes</taxon>
        <taxon>Trichosporonales</taxon>
        <taxon>Trichosporonaceae</taxon>
        <taxon>Apiotrichum</taxon>
    </lineage>
</organism>
<sequence>MPDPDAGDERARPGERTASDPLAGVRLAAPSTASADAHPLSPGPIGVPRSTRRVSSLTDTTRARALSSPRSPAAAAAGYFDLPRRHHAGSVSNAGAVGSAGSGSPVAGTTHAVVAGLLSTPKRRTSVLPTPVDPDLLGLNLHAGPSRRRGSSPGNSAIHLFNEEEATPRRPATTQYKRQGTPLRDTYSLNHNNRSWAPYLDCLGRDELALLDTHFDGMNDRELAAFLAPYASDVNGGGRSRDGESQSTDGTSTPPPNNADAPLFPPSPPPARSVEHAREHPLRVLSRAVRELREVISRLEAENALLRAATTHQHSLLASGNATGASSGSGTAGTPRRASTDHEQSTLPAPVPLPSVAERGGVDMLHDSLADALSTSLTSPSRTPVPDDRSRSPIDSSTIARPKSPTASIISVQSMRSVRSGRVGSVGTGTPASLGSGTSADRKAAWGIWGWGKKPSRKGSMASLTPSMASALLEPHAEDDGEWRRGDGGSVPSFRAIFLATRILTPDPASILIEPARANATLATLAHALVSTARDQEIAVKDPAGARPRSRSRAASVSSANAPNVGGVTLDRQMSAGYGDQALAATVAVGRTLFSRGKAAINALDSGRDEVPTRRSRTPRGNAVSQSMSGGSLNTSTGSREMGMGSAAHSPIDAPARDTPPPSVELASIVPDESRPPTVLLSRQNLGSFFQSSRSSKLPTATRFESDQPPLTDRYGFIYDIQHTSMLKDASRAGTPAPISLTGHIPDALPSPLPPASPATDSLEVPGRARAASGASATSSRSRTDASPSPSASPVSPRTPDSASPPPSNGNGNHGRKRTGTLRSLAPAPARPTAAKDQLTVSVRGSSSLQTASSAPQTPDANSTAAAAAASRLTVSSLLDQLTDIHDRQQKARMAEWDAFLRKRKRPKSQRREQDVGVGGAIASIVSLAGTQSKTGQDEYRLFLKLVRRGIPLPYRADVWAECSGARDLLVPGEYAEILAVHKDDQSPVMAEIEKDVGRTFPGNVFFGGDGPGVAKLRRVLVAYSWHNPAVGYCQGMNMLAATLLLTHTDEEQAFWVLHCMIERLLPPDFFAPSLLGSRADQLVLGDLVDAHVPRVSAHLANLGVDLTSVTFGWFLSLFTDCLPVETLFRVWDVFFVEGHDVLFRVAIAILKLNENDLCATASVTDLFTFIGGMTARLWSADKLIALQHSYKALVRGNDVQALVERHAAALQKEIDGE</sequence>
<evidence type="ECO:0000259" key="3">
    <source>
        <dbReference type="PROSITE" id="PS50086"/>
    </source>
</evidence>
<dbReference type="PROSITE" id="PS50086">
    <property type="entry name" value="TBC_RABGAP"/>
    <property type="match status" value="1"/>
</dbReference>
<dbReference type="SUPFAM" id="SSF47923">
    <property type="entry name" value="Ypt/Rab-GAP domain of gyp1p"/>
    <property type="match status" value="2"/>
</dbReference>
<name>A0A427XI74_9TREE</name>
<feature type="region of interest" description="Disordered" evidence="2">
    <location>
        <begin position="374"/>
        <end position="438"/>
    </location>
</feature>
<dbReference type="RefSeq" id="XP_028473620.1">
    <property type="nucleotide sequence ID" value="XM_028617942.1"/>
</dbReference>
<dbReference type="EMBL" id="RSCE01000012">
    <property type="protein sequence ID" value="RSH78473.1"/>
    <property type="molecule type" value="Genomic_DNA"/>
</dbReference>
<dbReference type="AlphaFoldDB" id="A0A427XI74"/>
<feature type="region of interest" description="Disordered" evidence="2">
    <location>
        <begin position="235"/>
        <end position="277"/>
    </location>
</feature>
<feature type="compositionally biased region" description="Low complexity" evidence="2">
    <location>
        <begin position="416"/>
        <end position="425"/>
    </location>
</feature>
<dbReference type="STRING" id="105984.A0A427XI74"/>
<evidence type="ECO:0000256" key="1">
    <source>
        <dbReference type="SAM" id="Coils"/>
    </source>
</evidence>
<feature type="compositionally biased region" description="Low complexity" evidence="2">
    <location>
        <begin position="374"/>
        <end position="384"/>
    </location>
</feature>
<dbReference type="Gene3D" id="1.10.472.80">
    <property type="entry name" value="Ypt/Rab-GAP domain of gyp1p, domain 3"/>
    <property type="match status" value="1"/>
</dbReference>
<feature type="compositionally biased region" description="Polar residues" evidence="2">
    <location>
        <begin position="839"/>
        <end position="864"/>
    </location>
</feature>
<feature type="compositionally biased region" description="Pro residues" evidence="2">
    <location>
        <begin position="253"/>
        <end position="271"/>
    </location>
</feature>
<feature type="coiled-coil region" evidence="1">
    <location>
        <begin position="282"/>
        <end position="309"/>
    </location>
</feature>
<feature type="region of interest" description="Disordered" evidence="2">
    <location>
        <begin position="691"/>
        <end position="712"/>
    </location>
</feature>
<dbReference type="InterPro" id="IPR000195">
    <property type="entry name" value="Rab-GAP-TBC_dom"/>
</dbReference>
<evidence type="ECO:0000256" key="2">
    <source>
        <dbReference type="SAM" id="MobiDB-lite"/>
    </source>
</evidence>
<dbReference type="Proteomes" id="UP000279236">
    <property type="component" value="Unassembled WGS sequence"/>
</dbReference>
<dbReference type="PANTHER" id="PTHR47219:SF20">
    <property type="entry name" value="TBC1 DOMAIN FAMILY MEMBER 2B"/>
    <property type="match status" value="1"/>
</dbReference>
<proteinExistence type="predicted"/>
<dbReference type="FunFam" id="1.10.8.270:FF:000026">
    <property type="entry name" value="TBC (Tre-2/Bub2/Cdc16) domain family"/>
    <property type="match status" value="1"/>
</dbReference>
<feature type="compositionally biased region" description="Polar residues" evidence="2">
    <location>
        <begin position="428"/>
        <end position="438"/>
    </location>
</feature>
<feature type="compositionally biased region" description="Polar residues" evidence="2">
    <location>
        <begin position="623"/>
        <end position="639"/>
    </location>
</feature>
<dbReference type="GO" id="GO:0031267">
    <property type="term" value="F:small GTPase binding"/>
    <property type="evidence" value="ECO:0007669"/>
    <property type="project" value="TreeGrafter"/>
</dbReference>
<dbReference type="OrthoDB" id="294251at2759"/>
<feature type="compositionally biased region" description="Polar residues" evidence="2">
    <location>
        <begin position="405"/>
        <end position="415"/>
    </location>
</feature>
<reference evidence="4 5" key="1">
    <citation type="submission" date="2018-11" db="EMBL/GenBank/DDBJ databases">
        <title>Genome sequence of Apiotrichum porosum DSM 27194.</title>
        <authorList>
            <person name="Aliyu H."/>
            <person name="Gorte O."/>
            <person name="Ochsenreither K."/>
        </authorList>
    </citation>
    <scope>NUCLEOTIDE SEQUENCE [LARGE SCALE GENOMIC DNA]</scope>
    <source>
        <strain evidence="4 5">DSM 27194</strain>
    </source>
</reference>
<feature type="compositionally biased region" description="Low complexity" evidence="2">
    <location>
        <begin position="758"/>
        <end position="800"/>
    </location>
</feature>
<evidence type="ECO:0000313" key="5">
    <source>
        <dbReference type="Proteomes" id="UP000279236"/>
    </source>
</evidence>
<dbReference type="GeneID" id="39586741"/>
<feature type="region of interest" description="Disordered" evidence="2">
    <location>
        <begin position="1"/>
        <end position="73"/>
    </location>
</feature>
<feature type="region of interest" description="Disordered" evidence="2">
    <location>
        <begin position="317"/>
        <end position="358"/>
    </location>
</feature>
<feature type="compositionally biased region" description="Low complexity" evidence="2">
    <location>
        <begin position="63"/>
        <end position="73"/>
    </location>
</feature>
<protein>
    <recommendedName>
        <fullName evidence="3">Rab-GAP TBC domain-containing protein</fullName>
    </recommendedName>
</protein>
<dbReference type="Pfam" id="PF00566">
    <property type="entry name" value="RabGAP-TBC"/>
    <property type="match status" value="1"/>
</dbReference>
<feature type="region of interest" description="Disordered" evidence="2">
    <location>
        <begin position="143"/>
        <end position="176"/>
    </location>
</feature>
<gene>
    <name evidence="4" type="ORF">EHS24_002198</name>
</gene>
<dbReference type="Gene3D" id="1.10.8.270">
    <property type="entry name" value="putative rabgap domain of human tbc1 domain family member 14 like domains"/>
    <property type="match status" value="1"/>
</dbReference>
<feature type="region of interest" description="Disordered" evidence="2">
    <location>
        <begin position="605"/>
        <end position="663"/>
    </location>
</feature>
<feature type="compositionally biased region" description="Low complexity" evidence="2">
    <location>
        <begin position="318"/>
        <end position="334"/>
    </location>
</feature>
<dbReference type="InterPro" id="IPR050302">
    <property type="entry name" value="Rab_GAP_TBC_domain"/>
</dbReference>
<evidence type="ECO:0000313" key="4">
    <source>
        <dbReference type="EMBL" id="RSH78473.1"/>
    </source>
</evidence>
<keyword evidence="5" id="KW-1185">Reference proteome</keyword>
<feature type="region of interest" description="Disordered" evidence="2">
    <location>
        <begin position="541"/>
        <end position="561"/>
    </location>
</feature>
<comment type="caution">
    <text evidence="4">The sequence shown here is derived from an EMBL/GenBank/DDBJ whole genome shotgun (WGS) entry which is preliminary data.</text>
</comment>
<feature type="compositionally biased region" description="Basic and acidic residues" evidence="2">
    <location>
        <begin position="7"/>
        <end position="18"/>
    </location>
</feature>
<feature type="domain" description="Rab-GAP TBC" evidence="3">
    <location>
        <begin position="950"/>
        <end position="1139"/>
    </location>
</feature>
<dbReference type="GO" id="GO:0005096">
    <property type="term" value="F:GTPase activator activity"/>
    <property type="evidence" value="ECO:0007669"/>
    <property type="project" value="TreeGrafter"/>
</dbReference>
<dbReference type="InterPro" id="IPR035969">
    <property type="entry name" value="Rab-GAP_TBC_sf"/>
</dbReference>
<keyword evidence="1" id="KW-0175">Coiled coil</keyword>
<feature type="region of interest" description="Disordered" evidence="2">
    <location>
        <begin position="738"/>
        <end position="864"/>
    </location>
</feature>